<dbReference type="OrthoDB" id="201125at2759"/>
<evidence type="ECO:0000256" key="4">
    <source>
        <dbReference type="ARBA" id="ARBA00022989"/>
    </source>
</evidence>
<evidence type="ECO:0000256" key="2">
    <source>
        <dbReference type="ARBA" id="ARBA00006948"/>
    </source>
</evidence>
<comment type="similarity">
    <text evidence="2">Belongs to the TMEM45 family.</text>
</comment>
<feature type="transmembrane region" description="Helical" evidence="6">
    <location>
        <begin position="179"/>
        <end position="197"/>
    </location>
</feature>
<keyword evidence="8" id="KW-1185">Reference proteome</keyword>
<organism evidence="7 8">
    <name type="scientific">Seminavis robusta</name>
    <dbReference type="NCBI Taxonomy" id="568900"/>
    <lineage>
        <taxon>Eukaryota</taxon>
        <taxon>Sar</taxon>
        <taxon>Stramenopiles</taxon>
        <taxon>Ochrophyta</taxon>
        <taxon>Bacillariophyta</taxon>
        <taxon>Bacillariophyceae</taxon>
        <taxon>Bacillariophycidae</taxon>
        <taxon>Naviculales</taxon>
        <taxon>Naviculaceae</taxon>
        <taxon>Seminavis</taxon>
    </lineage>
</organism>
<dbReference type="PANTHER" id="PTHR16007">
    <property type="entry name" value="EPIDIDYMAL MEMBRANE PROTEIN E9-RELATED"/>
    <property type="match status" value="1"/>
</dbReference>
<feature type="transmembrane region" description="Helical" evidence="6">
    <location>
        <begin position="153"/>
        <end position="172"/>
    </location>
</feature>
<protein>
    <submittedName>
        <fullName evidence="7">Uncharacterized protein</fullName>
    </submittedName>
</protein>
<evidence type="ECO:0000313" key="8">
    <source>
        <dbReference type="Proteomes" id="UP001153069"/>
    </source>
</evidence>
<sequence>MMMGNNNEARSGTFGAHVLAASFFLGFGVFFLVLDLQRARACLERGESFCKLHVPEKNRALLRRAGLVLFTVSMTGVLLDGVVAFLYLRNFFFQLLHQTLYLSFGFVGFIAYLESKRRLPLDSSRVALAIALLLFHLVMSAHAKMKPGSTDAALHAVMANLCLVHALIYAFSVWNPKSLVAYVMTHALLVVQGVWLVTLGSFECCMDIPLHLVETLFSLELLTVFAAIVVTAITVLPPLEDEDGAAPSEHKNGPNSEEYAQLVPAASVLVDDSV</sequence>
<feature type="transmembrane region" description="Helical" evidence="6">
    <location>
        <begin position="95"/>
        <end position="113"/>
    </location>
</feature>
<comment type="caution">
    <text evidence="7">The sequence shown here is derived from an EMBL/GenBank/DDBJ whole genome shotgun (WGS) entry which is preliminary data.</text>
</comment>
<evidence type="ECO:0000256" key="6">
    <source>
        <dbReference type="SAM" id="Phobius"/>
    </source>
</evidence>
<evidence type="ECO:0000256" key="3">
    <source>
        <dbReference type="ARBA" id="ARBA00022692"/>
    </source>
</evidence>
<evidence type="ECO:0000313" key="7">
    <source>
        <dbReference type="EMBL" id="CAB9500913.1"/>
    </source>
</evidence>
<dbReference type="Pfam" id="PF04819">
    <property type="entry name" value="DUF716"/>
    <property type="match status" value="1"/>
</dbReference>
<name>A0A9N8DDC4_9STRA</name>
<reference evidence="7" key="1">
    <citation type="submission" date="2020-06" db="EMBL/GenBank/DDBJ databases">
        <authorList>
            <consortium name="Plant Systems Biology data submission"/>
        </authorList>
    </citation>
    <scope>NUCLEOTIDE SEQUENCE</scope>
    <source>
        <strain evidence="7">D6</strain>
    </source>
</reference>
<keyword evidence="3 6" id="KW-0812">Transmembrane</keyword>
<dbReference type="InterPro" id="IPR042127">
    <property type="entry name" value="TMEM45"/>
</dbReference>
<dbReference type="EMBL" id="CAICTM010000094">
    <property type="protein sequence ID" value="CAB9500913.1"/>
    <property type="molecule type" value="Genomic_DNA"/>
</dbReference>
<dbReference type="AlphaFoldDB" id="A0A9N8DDC4"/>
<keyword evidence="4 6" id="KW-1133">Transmembrane helix</keyword>
<dbReference type="GO" id="GO:0016020">
    <property type="term" value="C:membrane"/>
    <property type="evidence" value="ECO:0007669"/>
    <property type="project" value="UniProtKB-SubCell"/>
</dbReference>
<evidence type="ECO:0000256" key="1">
    <source>
        <dbReference type="ARBA" id="ARBA00004141"/>
    </source>
</evidence>
<feature type="transmembrane region" description="Helical" evidence="6">
    <location>
        <begin position="12"/>
        <end position="34"/>
    </location>
</feature>
<feature type="transmembrane region" description="Helical" evidence="6">
    <location>
        <begin position="67"/>
        <end position="89"/>
    </location>
</feature>
<feature type="transmembrane region" description="Helical" evidence="6">
    <location>
        <begin position="125"/>
        <end position="141"/>
    </location>
</feature>
<accession>A0A9N8DDC4</accession>
<gene>
    <name evidence="7" type="ORF">SEMRO_95_G049230.1</name>
</gene>
<evidence type="ECO:0000256" key="5">
    <source>
        <dbReference type="ARBA" id="ARBA00023136"/>
    </source>
</evidence>
<keyword evidence="5 6" id="KW-0472">Membrane</keyword>
<dbReference type="InterPro" id="IPR006904">
    <property type="entry name" value="DUF716"/>
</dbReference>
<comment type="subcellular location">
    <subcellularLocation>
        <location evidence="1">Membrane</location>
        <topology evidence="1">Multi-pass membrane protein</topology>
    </subcellularLocation>
</comment>
<feature type="transmembrane region" description="Helical" evidence="6">
    <location>
        <begin position="217"/>
        <end position="236"/>
    </location>
</feature>
<proteinExistence type="inferred from homology"/>
<dbReference type="PANTHER" id="PTHR16007:SF15">
    <property type="entry name" value="TRANSMEMBRANE PROTEIN 45B"/>
    <property type="match status" value="1"/>
</dbReference>
<dbReference type="Proteomes" id="UP001153069">
    <property type="component" value="Unassembled WGS sequence"/>
</dbReference>